<dbReference type="Pfam" id="PF18962">
    <property type="entry name" value="Por_Secre_tail"/>
    <property type="match status" value="1"/>
</dbReference>
<protein>
    <submittedName>
        <fullName evidence="3">T9SS type A sorting domain-containing protein</fullName>
    </submittedName>
</protein>
<sequence length="543" mass="58168">GFGSTTQQTVCTANPNVAPAGFSLDNTDCDDTNAANHEGYPFYVDADDDGFGSMTQQTVCTANPNVAPTGFSLNNTDCDDTNANNTVGFYFFVDSDGDGFGSTASELVCTANQNAAPAGYSLNSSDCNDLDASVNPGVPEILYNGIDDNCSGQLDEGFQILSNVIASQCGTTLAAINTLIVVETKPNATAYRFKVIDTVAMTEQLLEKTVPYFTMTQIPGFNYSTTYSISVEIKRNNTWLGYYGPACNVSTPNVLQPGGAAQILPSICGTTLATINSPIVTTSLNGVSAYKFRVENLTDTSAPIEEIERAGNYFTLPMLVHYRYGTAYSISVALKTNGSYSAYGSACTVNSPAVPSIANCGTTITSSSANITTTSLNKVTSYKFELSQLNALNQVVLVTEVTRTGNYFKFSMVPGFVPGANYGVRVSLQTAGEWSPYGLSCTIQAPAQARTNTEIISSESLITFSAIAFPSPYSESFSLNLETASEEKVTIRIYDMNGRLLEDNSFDTSQVELQHFGEKYPSGVYSIVLMQGENLKTLRVIKR</sequence>
<dbReference type="Pfam" id="PF11617">
    <property type="entry name" value="Cu-binding_MopE"/>
    <property type="match status" value="3"/>
</dbReference>
<evidence type="ECO:0000313" key="4">
    <source>
        <dbReference type="Proteomes" id="UP000712080"/>
    </source>
</evidence>
<evidence type="ECO:0000313" key="3">
    <source>
        <dbReference type="EMBL" id="NMH27604.1"/>
    </source>
</evidence>
<name>A0A972FQN6_9FLAO</name>
<dbReference type="CDD" id="cd00063">
    <property type="entry name" value="FN3"/>
    <property type="match status" value="1"/>
</dbReference>
<dbReference type="AlphaFoldDB" id="A0A972FQN6"/>
<comment type="caution">
    <text evidence="3">The sequence shown here is derived from an EMBL/GenBank/DDBJ whole genome shotgun (WGS) entry which is preliminary data.</text>
</comment>
<keyword evidence="1" id="KW-0732">Signal</keyword>
<accession>A0A972FQN6</accession>
<dbReference type="NCBIfam" id="TIGR04183">
    <property type="entry name" value="Por_Secre_tail"/>
    <property type="match status" value="1"/>
</dbReference>
<keyword evidence="4" id="KW-1185">Reference proteome</keyword>
<feature type="domain" description="Secretion system C-terminal sorting" evidence="2">
    <location>
        <begin position="469"/>
        <end position="537"/>
    </location>
</feature>
<dbReference type="InterPro" id="IPR026444">
    <property type="entry name" value="Secre_tail"/>
</dbReference>
<dbReference type="EMBL" id="JAAMPU010000101">
    <property type="protein sequence ID" value="NMH27604.1"/>
    <property type="molecule type" value="Genomic_DNA"/>
</dbReference>
<proteinExistence type="predicted"/>
<dbReference type="InterPro" id="IPR003961">
    <property type="entry name" value="FN3_dom"/>
</dbReference>
<evidence type="ECO:0000256" key="1">
    <source>
        <dbReference type="ARBA" id="ARBA00022729"/>
    </source>
</evidence>
<feature type="non-terminal residue" evidence="3">
    <location>
        <position position="1"/>
    </location>
</feature>
<evidence type="ECO:0000259" key="2">
    <source>
        <dbReference type="Pfam" id="PF18962"/>
    </source>
</evidence>
<reference evidence="3" key="1">
    <citation type="submission" date="2020-02" db="EMBL/GenBank/DDBJ databases">
        <title>Flavobacterium sp. genome.</title>
        <authorList>
            <person name="Jung H.S."/>
            <person name="Baek J.H."/>
            <person name="Jeon C.O."/>
        </authorList>
    </citation>
    <scope>NUCLEOTIDE SEQUENCE</scope>
    <source>
        <strain evidence="3">SE-s28</strain>
    </source>
</reference>
<dbReference type="RefSeq" id="WP_169526601.1">
    <property type="nucleotide sequence ID" value="NZ_JAAMPU010000101.1"/>
</dbReference>
<dbReference type="Proteomes" id="UP000712080">
    <property type="component" value="Unassembled WGS sequence"/>
</dbReference>
<gene>
    <name evidence="3" type="ORF">G6047_06140</name>
</gene>
<dbReference type="InterPro" id="IPR021655">
    <property type="entry name" value="Put_metal-bd"/>
</dbReference>
<organism evidence="3 4">
    <name type="scientific">Flavobacterium silvaticum</name>
    <dbReference type="NCBI Taxonomy" id="1852020"/>
    <lineage>
        <taxon>Bacteria</taxon>
        <taxon>Pseudomonadati</taxon>
        <taxon>Bacteroidota</taxon>
        <taxon>Flavobacteriia</taxon>
        <taxon>Flavobacteriales</taxon>
        <taxon>Flavobacteriaceae</taxon>
        <taxon>Flavobacterium</taxon>
    </lineage>
</organism>